<feature type="binding site" evidence="14">
    <location>
        <position position="281"/>
    </location>
    <ligand>
        <name>ATP</name>
        <dbReference type="ChEBI" id="CHEBI:30616"/>
    </ligand>
</feature>
<feature type="domain" description="ATP-dependent DNA ligase family profile" evidence="17">
    <location>
        <begin position="309"/>
        <end position="433"/>
    </location>
</feature>
<feature type="binding site" evidence="14">
    <location>
        <position position="399"/>
    </location>
    <ligand>
        <name>ATP</name>
        <dbReference type="ChEBI" id="CHEBI:30616"/>
    </ligand>
</feature>
<evidence type="ECO:0000256" key="15">
    <source>
        <dbReference type="RuleBase" id="RU004196"/>
    </source>
</evidence>
<sequence>MEAATMLSEVVATSREVAATRSRLAKTALVAELLVVTDPAQVRTVASWLAGRLPQGRVGVGWRSLGDLPVPVADRPSASEVSSAPDPPPSAPEPLTVADVDTAMSALAATSGRTARHEILVDLYARATADEQDYLSRLLLGEVRQGSLDGMLLAAGARAADVDEALLRRAAMLAGDLPLAVHIALTDGEDGLAAVRLQPGRPIQPMLAGSAAEVEEVIERLAGDKVALDTKVDGIRVQVHRDEQREVRVFTRSLDDITTRVPEVVEVAAALPGGPLVLDGEAVALTPEGRARPFQETGARTASQGSVAELRASTPLTTYLFDVLHVDGRDLIDEPYRERLQVLTDLVPESARVPGLVTADPGAARAFFDEAVAAGHEGVVAKTLDAPYAAGRRGSAWTKVKPRHTLDLVVLAVEWGSGRRRGWLSNIHLGARGEDGSFVMVGKTFKGMTDEILAWQTERFLELETSREGHVVHVEPVVVVEIALDGVQTSRRYPGGVALRFARVLRYREDKPAAEADTLATVQELRG</sequence>
<dbReference type="RefSeq" id="WP_179463132.1">
    <property type="nucleotide sequence ID" value="NZ_JACBZX010000001.1"/>
</dbReference>
<feature type="binding site" evidence="14">
    <location>
        <position position="393"/>
    </location>
    <ligand>
        <name>ATP</name>
        <dbReference type="ChEBI" id="CHEBI:30616"/>
    </ligand>
</feature>
<name>A0A852X446_9MICO</name>
<keyword evidence="8 14" id="KW-0460">Magnesium</keyword>
<keyword evidence="9 14" id="KW-0233">DNA recombination</keyword>
<evidence type="ECO:0000256" key="11">
    <source>
        <dbReference type="ARBA" id="ARBA00023306"/>
    </source>
</evidence>
<evidence type="ECO:0000256" key="16">
    <source>
        <dbReference type="SAM" id="MobiDB-lite"/>
    </source>
</evidence>
<dbReference type="FunFam" id="2.40.50.140:FF:000163">
    <property type="entry name" value="Probable DNA ligase"/>
    <property type="match status" value="1"/>
</dbReference>
<dbReference type="Proteomes" id="UP000592181">
    <property type="component" value="Unassembled WGS sequence"/>
</dbReference>
<dbReference type="GO" id="GO:0003910">
    <property type="term" value="F:DNA ligase (ATP) activity"/>
    <property type="evidence" value="ECO:0007669"/>
    <property type="project" value="UniProtKB-UniRule"/>
</dbReference>
<dbReference type="InterPro" id="IPR012340">
    <property type="entry name" value="NA-bd_OB-fold"/>
</dbReference>
<feature type="region of interest" description="Disordered" evidence="16">
    <location>
        <begin position="73"/>
        <end position="96"/>
    </location>
</feature>
<keyword evidence="5 14" id="KW-0547">Nucleotide-binding</keyword>
<organism evidence="18 19">
    <name type="scientific">Janibacter alkaliphilus</name>
    <dbReference type="NCBI Taxonomy" id="1069963"/>
    <lineage>
        <taxon>Bacteria</taxon>
        <taxon>Bacillati</taxon>
        <taxon>Actinomycetota</taxon>
        <taxon>Actinomycetes</taxon>
        <taxon>Micrococcales</taxon>
        <taxon>Intrasporangiaceae</taxon>
        <taxon>Janibacter</taxon>
    </lineage>
</organism>
<evidence type="ECO:0000259" key="17">
    <source>
        <dbReference type="PROSITE" id="PS50160"/>
    </source>
</evidence>
<keyword evidence="7 14" id="KW-0067">ATP-binding</keyword>
<dbReference type="Pfam" id="PF04679">
    <property type="entry name" value="DNA_ligase_A_C"/>
    <property type="match status" value="1"/>
</dbReference>
<dbReference type="NCBIfam" id="NF002868">
    <property type="entry name" value="PRK03180.1"/>
    <property type="match status" value="1"/>
</dbReference>
<dbReference type="EC" id="6.5.1.1" evidence="14"/>
<feature type="binding site" evidence="14">
    <location>
        <position position="229"/>
    </location>
    <ligand>
        <name>ATP</name>
        <dbReference type="ChEBI" id="CHEBI:30616"/>
    </ligand>
</feature>
<gene>
    <name evidence="14" type="primary">lig</name>
    <name evidence="18" type="ORF">BJY28_002295</name>
</gene>
<dbReference type="SUPFAM" id="SSF50249">
    <property type="entry name" value="Nucleic acid-binding proteins"/>
    <property type="match status" value="1"/>
</dbReference>
<evidence type="ECO:0000256" key="2">
    <source>
        <dbReference type="ARBA" id="ARBA00022618"/>
    </source>
</evidence>
<keyword evidence="1 14" id="KW-0436">Ligase</keyword>
<dbReference type="Pfam" id="PF01068">
    <property type="entry name" value="DNA_ligase_A_M"/>
    <property type="match status" value="1"/>
</dbReference>
<dbReference type="CDD" id="cd07901">
    <property type="entry name" value="Adenylation_DNA_ligase_Arch_LigB"/>
    <property type="match status" value="1"/>
</dbReference>
<dbReference type="InterPro" id="IPR050191">
    <property type="entry name" value="ATP-dep_DNA_ligase"/>
</dbReference>
<dbReference type="SUPFAM" id="SSF117018">
    <property type="entry name" value="ATP-dependent DNA ligase DNA-binding domain"/>
    <property type="match status" value="1"/>
</dbReference>
<dbReference type="SUPFAM" id="SSF56091">
    <property type="entry name" value="DNA ligase/mRNA capping enzyme, catalytic domain"/>
    <property type="match status" value="1"/>
</dbReference>
<evidence type="ECO:0000256" key="6">
    <source>
        <dbReference type="ARBA" id="ARBA00022763"/>
    </source>
</evidence>
<evidence type="ECO:0000256" key="5">
    <source>
        <dbReference type="ARBA" id="ARBA00022741"/>
    </source>
</evidence>
<evidence type="ECO:0000256" key="12">
    <source>
        <dbReference type="ARBA" id="ARBA00034003"/>
    </source>
</evidence>
<dbReference type="GO" id="GO:0071897">
    <property type="term" value="P:DNA biosynthetic process"/>
    <property type="evidence" value="ECO:0007669"/>
    <property type="project" value="InterPro"/>
</dbReference>
<comment type="similarity">
    <text evidence="14 15">Belongs to the ATP-dependent DNA ligase family.</text>
</comment>
<dbReference type="GO" id="GO:0005524">
    <property type="term" value="F:ATP binding"/>
    <property type="evidence" value="ECO:0007669"/>
    <property type="project" value="UniProtKB-UniRule"/>
</dbReference>
<comment type="caution">
    <text evidence="18">The sequence shown here is derived from an EMBL/GenBank/DDBJ whole genome shotgun (WGS) entry which is preliminary data.</text>
</comment>
<dbReference type="PANTHER" id="PTHR45674:SF13">
    <property type="entry name" value="DNA LIGASE-RELATED"/>
    <property type="match status" value="1"/>
</dbReference>
<evidence type="ECO:0000256" key="4">
    <source>
        <dbReference type="ARBA" id="ARBA00022723"/>
    </source>
</evidence>
<dbReference type="InterPro" id="IPR000977">
    <property type="entry name" value="DNA_ligase_ATP-dep"/>
</dbReference>
<dbReference type="Gene3D" id="1.10.3260.10">
    <property type="entry name" value="DNA ligase, ATP-dependent, N-terminal domain"/>
    <property type="match status" value="1"/>
</dbReference>
<dbReference type="HAMAP" id="MF_00407">
    <property type="entry name" value="DNA_ligase"/>
    <property type="match status" value="1"/>
</dbReference>
<evidence type="ECO:0000256" key="10">
    <source>
        <dbReference type="ARBA" id="ARBA00023204"/>
    </source>
</evidence>
<dbReference type="InterPro" id="IPR012310">
    <property type="entry name" value="DNA_ligase_ATP-dep_cent"/>
</dbReference>
<dbReference type="InterPro" id="IPR012308">
    <property type="entry name" value="DNA_ligase_ATP-dep_N"/>
</dbReference>
<keyword evidence="3 14" id="KW-0235">DNA replication</keyword>
<evidence type="ECO:0000256" key="13">
    <source>
        <dbReference type="ARBA" id="ARBA00054532"/>
    </source>
</evidence>
<dbReference type="GO" id="GO:0003677">
    <property type="term" value="F:DNA binding"/>
    <property type="evidence" value="ECO:0007669"/>
    <property type="project" value="InterPro"/>
</dbReference>
<dbReference type="InterPro" id="IPR036599">
    <property type="entry name" value="DNA_ligase_N_sf"/>
</dbReference>
<feature type="binding site" evidence="14">
    <location>
        <position position="321"/>
    </location>
    <ligand>
        <name>ATP</name>
        <dbReference type="ChEBI" id="CHEBI:30616"/>
    </ligand>
</feature>
<comment type="function">
    <text evidence="13 14">DNA ligase that seals nicks in double-stranded DNA during DNA replication, DNA recombination and DNA repair.</text>
</comment>
<evidence type="ECO:0000256" key="9">
    <source>
        <dbReference type="ARBA" id="ARBA00023172"/>
    </source>
</evidence>
<dbReference type="PROSITE" id="PS50160">
    <property type="entry name" value="DNA_LIGASE_A3"/>
    <property type="match status" value="1"/>
</dbReference>
<keyword evidence="10 14" id="KW-0234">DNA repair</keyword>
<dbReference type="NCBIfam" id="TIGR00574">
    <property type="entry name" value="dnl1"/>
    <property type="match status" value="1"/>
</dbReference>
<evidence type="ECO:0000313" key="19">
    <source>
        <dbReference type="Proteomes" id="UP000592181"/>
    </source>
</evidence>
<evidence type="ECO:0000256" key="7">
    <source>
        <dbReference type="ARBA" id="ARBA00022840"/>
    </source>
</evidence>
<comment type="catalytic activity">
    <reaction evidence="12 14">
        <text>ATP + (deoxyribonucleotide)n-3'-hydroxyl + 5'-phospho-(deoxyribonucleotide)m = (deoxyribonucleotide)n+m + AMP + diphosphate.</text>
        <dbReference type="EC" id="6.5.1.1"/>
    </reaction>
</comment>
<reference evidence="18 19" key="1">
    <citation type="submission" date="2020-07" db="EMBL/GenBank/DDBJ databases">
        <title>Sequencing the genomes of 1000 actinobacteria strains.</title>
        <authorList>
            <person name="Klenk H.-P."/>
        </authorList>
    </citation>
    <scope>NUCLEOTIDE SEQUENCE [LARGE SCALE GENOMIC DNA]</scope>
    <source>
        <strain evidence="18 19">DSM 24723</strain>
    </source>
</reference>
<dbReference type="Pfam" id="PF04675">
    <property type="entry name" value="DNA_ligase_A_N"/>
    <property type="match status" value="1"/>
</dbReference>
<dbReference type="GO" id="GO:0046872">
    <property type="term" value="F:metal ion binding"/>
    <property type="evidence" value="ECO:0007669"/>
    <property type="project" value="UniProtKB-KW"/>
</dbReference>
<evidence type="ECO:0000256" key="3">
    <source>
        <dbReference type="ARBA" id="ARBA00022705"/>
    </source>
</evidence>
<dbReference type="Gene3D" id="3.30.470.30">
    <property type="entry name" value="DNA ligase/mRNA capping enzyme"/>
    <property type="match status" value="1"/>
</dbReference>
<dbReference type="InterPro" id="IPR012309">
    <property type="entry name" value="DNA_ligase_ATP-dep_C"/>
</dbReference>
<dbReference type="GO" id="GO:0006310">
    <property type="term" value="P:DNA recombination"/>
    <property type="evidence" value="ECO:0007669"/>
    <property type="project" value="UniProtKB-UniRule"/>
</dbReference>
<dbReference type="PANTHER" id="PTHR45674">
    <property type="entry name" value="DNA LIGASE 1/3 FAMILY MEMBER"/>
    <property type="match status" value="1"/>
</dbReference>
<comment type="cofactor">
    <cofactor evidence="14">
        <name>Mg(2+)</name>
        <dbReference type="ChEBI" id="CHEBI:18420"/>
    </cofactor>
</comment>
<dbReference type="GO" id="GO:0051301">
    <property type="term" value="P:cell division"/>
    <property type="evidence" value="ECO:0007669"/>
    <property type="project" value="UniProtKB-KW"/>
</dbReference>
<dbReference type="AlphaFoldDB" id="A0A852X446"/>
<evidence type="ECO:0000256" key="8">
    <source>
        <dbReference type="ARBA" id="ARBA00022842"/>
    </source>
</evidence>
<feature type="active site" description="N6-AMP-lysine intermediate" evidence="14">
    <location>
        <position position="231"/>
    </location>
</feature>
<dbReference type="InterPro" id="IPR022865">
    <property type="entry name" value="DNA_ligae_ATP-dep_bac/arc"/>
</dbReference>
<evidence type="ECO:0000256" key="1">
    <source>
        <dbReference type="ARBA" id="ARBA00022598"/>
    </source>
</evidence>
<protein>
    <recommendedName>
        <fullName evidence="14">Probable DNA ligase</fullName>
        <ecNumber evidence="14">6.5.1.1</ecNumber>
    </recommendedName>
    <alternativeName>
        <fullName evidence="14">Polydeoxyribonucleotide synthase [ATP]</fullName>
    </alternativeName>
</protein>
<feature type="binding site" evidence="14">
    <location>
        <position position="252"/>
    </location>
    <ligand>
        <name>ATP</name>
        <dbReference type="ChEBI" id="CHEBI:30616"/>
    </ligand>
</feature>
<keyword evidence="11 14" id="KW-0131">Cell cycle</keyword>
<evidence type="ECO:0000313" key="18">
    <source>
        <dbReference type="EMBL" id="NYG37826.1"/>
    </source>
</evidence>
<dbReference type="EMBL" id="JACBZX010000001">
    <property type="protein sequence ID" value="NYG37826.1"/>
    <property type="molecule type" value="Genomic_DNA"/>
</dbReference>
<dbReference type="GO" id="GO:0006281">
    <property type="term" value="P:DNA repair"/>
    <property type="evidence" value="ECO:0007669"/>
    <property type="project" value="UniProtKB-UniRule"/>
</dbReference>
<proteinExistence type="inferred from homology"/>
<feature type="binding site" evidence="14">
    <location>
        <position position="236"/>
    </location>
    <ligand>
        <name>ATP</name>
        <dbReference type="ChEBI" id="CHEBI:30616"/>
    </ligand>
</feature>
<keyword evidence="19" id="KW-1185">Reference proteome</keyword>
<keyword evidence="2 14" id="KW-0132">Cell division</keyword>
<dbReference type="Gene3D" id="2.40.50.140">
    <property type="entry name" value="Nucleic acid-binding proteins"/>
    <property type="match status" value="1"/>
</dbReference>
<evidence type="ECO:0000256" key="14">
    <source>
        <dbReference type="HAMAP-Rule" id="MF_00407"/>
    </source>
</evidence>
<keyword evidence="4 14" id="KW-0479">Metal-binding</keyword>
<keyword evidence="6 14" id="KW-0227">DNA damage</keyword>
<accession>A0A852X446</accession>
<dbReference type="GO" id="GO:0006260">
    <property type="term" value="P:DNA replication"/>
    <property type="evidence" value="ECO:0007669"/>
    <property type="project" value="UniProtKB-UniRule"/>
</dbReference>